<dbReference type="SMART" id="SM00184">
    <property type="entry name" value="RING"/>
    <property type="match status" value="1"/>
</dbReference>
<dbReference type="GO" id="GO:0008270">
    <property type="term" value="F:zinc ion binding"/>
    <property type="evidence" value="ECO:0007669"/>
    <property type="project" value="UniProtKB-KW"/>
</dbReference>
<keyword evidence="9 19" id="KW-0863">Zinc-finger</keyword>
<comment type="pathway">
    <text evidence="3">Protein modification; protein ubiquitination.</text>
</comment>
<dbReference type="Proteomes" id="UP001138500">
    <property type="component" value="Unassembled WGS sequence"/>
</dbReference>
<feature type="compositionally biased region" description="Polar residues" evidence="20">
    <location>
        <begin position="519"/>
        <end position="541"/>
    </location>
</feature>
<feature type="region of interest" description="Disordered" evidence="20">
    <location>
        <begin position="503"/>
        <end position="580"/>
    </location>
</feature>
<sequence>PSPAADYQLHHLHQQWSRSPLVGGVRGRPTIEDAIAQEQYHLSVLQNSTYGDLGRGDGDWLNLTGLEPETGFAWDGLGAVKEKVGQHLFHAVGEEGTVALDGAGTVSLPLWHNVTGFVHGKWARSKLEETLPRPQLNMSSYSTTGAFGQTVERHFDGNLTGQAGDMSVRLRARPQHQYQGADETAMNVTGISAEMSISHDDYEVEVQVYGTYFMDIGQAIMTTTSDKFAGIFALPHMALSAHTFNASRTLLNESISRTIKLQKDGEIDHLNPWSSHKSPNEPVIQPLHCELIVYLQQLPPSGLPATRATAPLLSSVETELRFPSGAILPAVPDLRFSMLAFSPDCGYVLESKGEPDFVPQEGTHLTGPKIEVLTRNSRHHLIFFALTIGAQLHLLIRQMREASTPSTRSRISYYTIALLALGDGFAAICFVMLSIFIPDVWANLCTAAFLALISVSFFGMRFILDIWTTQAPEREAVARAEAEDERQRLERLRAALQRIRADREANRARMAAAPDGPPSATTAPPDQAQNDSPQQTTNTNAAGAPELQSHPSQVSMPDSLPLATTPQAPAAPTDTGATPVFFMPSDQAGLQLTLDPGLPTTNIPTTGPINVEPRMPTFAALYIKFYVLLLLVLFITSSAISWPAILQKGYFVTLALLYLSPWWPQIYRNAWRNCRHALELEFVLGQSALRLVPFAYFFAYPHNIIFASRDLIALAVLGGWVWIQACVLVSQEILGPRWFVKGSWMPEAYDYHPVLREDEEAGSTMPIGFSEASATSAPSSPSLERRGSTFKDAKEKGKGKRVFDCAICMQDLEVPVIEAGQSGAGEGGLGGGLLGRRGYMVTPCRHIFHTGCLEGWMKYRLQCPICREGLPAFTASSRLPEPPTEDPLDSSLHLLAEAVAALRSAGPHYRFLCEEIWVFVAGSWERAQWETAIGEARRRMGGVGGGKDRVGDVRRALVFAGERLGEAVGVLEADERYLRDAGDLVGCLGGLLGVGWEGGVGFW</sequence>
<evidence type="ECO:0000256" key="8">
    <source>
        <dbReference type="ARBA" id="ARBA00022729"/>
    </source>
</evidence>
<feature type="compositionally biased region" description="Low complexity" evidence="20">
    <location>
        <begin position="561"/>
        <end position="579"/>
    </location>
</feature>
<evidence type="ECO:0000256" key="13">
    <source>
        <dbReference type="ARBA" id="ARBA00023136"/>
    </source>
</evidence>
<dbReference type="Pfam" id="PF12678">
    <property type="entry name" value="zf-rbx1"/>
    <property type="match status" value="1"/>
</dbReference>
<evidence type="ECO:0000256" key="20">
    <source>
        <dbReference type="SAM" id="MobiDB-lite"/>
    </source>
</evidence>
<keyword evidence="8" id="KW-0732">Signal</keyword>
<evidence type="ECO:0000256" key="19">
    <source>
        <dbReference type="PROSITE-ProRule" id="PRU00175"/>
    </source>
</evidence>
<feature type="transmembrane region" description="Helical" evidence="21">
    <location>
        <begin position="411"/>
        <end position="435"/>
    </location>
</feature>
<feature type="region of interest" description="Disordered" evidence="20">
    <location>
        <begin position="771"/>
        <end position="795"/>
    </location>
</feature>
<accession>A0A9W7W3V6</accession>
<evidence type="ECO:0000256" key="21">
    <source>
        <dbReference type="SAM" id="Phobius"/>
    </source>
</evidence>
<dbReference type="InterPro" id="IPR050731">
    <property type="entry name" value="HRD1_E3_ubiq-ligases"/>
</dbReference>
<evidence type="ECO:0000256" key="4">
    <source>
        <dbReference type="ARBA" id="ARBA00012483"/>
    </source>
</evidence>
<comment type="subunit">
    <text evidence="15">Component of the DSC E3 ubiquitin ligase complex composed of dscA, dscB, dscC and dscD.</text>
</comment>
<name>A0A9W7W3V6_9PEZI</name>
<dbReference type="GO" id="GO:0043161">
    <property type="term" value="P:proteasome-mediated ubiquitin-dependent protein catabolic process"/>
    <property type="evidence" value="ECO:0007669"/>
    <property type="project" value="TreeGrafter"/>
</dbReference>
<evidence type="ECO:0000256" key="10">
    <source>
        <dbReference type="ARBA" id="ARBA00022786"/>
    </source>
</evidence>
<evidence type="ECO:0000313" key="23">
    <source>
        <dbReference type="EMBL" id="KAH9829775.1"/>
    </source>
</evidence>
<dbReference type="OrthoDB" id="9984778at2759"/>
<keyword evidence="13 21" id="KW-0472">Membrane</keyword>
<comment type="function">
    <text evidence="14">Catalytic component of the DSC E3 ubiquitin ligase complex which is required for the srbA transcriptional activator proteolytic cleavage to release the soluble transcription factor from the membrane in low oxygen or sterol conditions. Required for growth during hypoxia and triazole drug susceptibility, as well as for virulence in a murine model of invasive pulmonary aspergillosis (IPA).</text>
</comment>
<keyword evidence="10" id="KW-0833">Ubl conjugation pathway</keyword>
<dbReference type="PROSITE" id="PS50089">
    <property type="entry name" value="ZF_RING_2"/>
    <property type="match status" value="1"/>
</dbReference>
<feature type="transmembrane region" description="Helical" evidence="21">
    <location>
        <begin position="621"/>
        <end position="643"/>
    </location>
</feature>
<dbReference type="EC" id="2.3.2.27" evidence="4"/>
<comment type="catalytic activity">
    <reaction evidence="1">
        <text>S-ubiquitinyl-[E2 ubiquitin-conjugating enzyme]-L-cysteine + [acceptor protein]-L-lysine = [E2 ubiquitin-conjugating enzyme]-L-cysteine + N(6)-ubiquitinyl-[acceptor protein]-L-lysine.</text>
        <dbReference type="EC" id="2.3.2.27"/>
    </reaction>
</comment>
<keyword evidence="12 21" id="KW-1133">Transmembrane helix</keyword>
<dbReference type="AlphaFoldDB" id="A0A9W7W3V6"/>
<evidence type="ECO:0000256" key="3">
    <source>
        <dbReference type="ARBA" id="ARBA00004906"/>
    </source>
</evidence>
<keyword evidence="24" id="KW-1185">Reference proteome</keyword>
<keyword evidence="6 21" id="KW-0812">Transmembrane</keyword>
<protein>
    <recommendedName>
        <fullName evidence="16">DSC E3 ubiquitin ligase complex subunit A</fullName>
        <ecNumber evidence="4">2.3.2.27</ecNumber>
    </recommendedName>
    <alternativeName>
        <fullName evidence="17">Defective for SREBP cleavage protein A</fullName>
    </alternativeName>
    <alternativeName>
        <fullName evidence="18">RING-type E3 ubiquitin transferase dscA</fullName>
    </alternativeName>
</protein>
<evidence type="ECO:0000256" key="11">
    <source>
        <dbReference type="ARBA" id="ARBA00022833"/>
    </source>
</evidence>
<feature type="transmembrane region" description="Helical" evidence="21">
    <location>
        <begin position="381"/>
        <end position="399"/>
    </location>
</feature>
<evidence type="ECO:0000256" key="1">
    <source>
        <dbReference type="ARBA" id="ARBA00000900"/>
    </source>
</evidence>
<dbReference type="InterPro" id="IPR024766">
    <property type="entry name" value="Znf_RING_H2"/>
</dbReference>
<evidence type="ECO:0000256" key="9">
    <source>
        <dbReference type="ARBA" id="ARBA00022771"/>
    </source>
</evidence>
<comment type="caution">
    <text evidence="23">The sequence shown here is derived from an EMBL/GenBank/DDBJ whole genome shotgun (WGS) entry which is preliminary data.</text>
</comment>
<evidence type="ECO:0000256" key="18">
    <source>
        <dbReference type="ARBA" id="ARBA00082128"/>
    </source>
</evidence>
<evidence type="ECO:0000256" key="16">
    <source>
        <dbReference type="ARBA" id="ARBA00071072"/>
    </source>
</evidence>
<comment type="subcellular location">
    <subcellularLocation>
        <location evidence="2">Endomembrane system</location>
        <topology evidence="2">Multi-pass membrane protein</topology>
    </subcellularLocation>
</comment>
<dbReference type="PANTHER" id="PTHR22763:SF162">
    <property type="entry name" value="TRANSMEMBRANE E3 UBIQUITIN-PROTEIN LIGASE 1"/>
    <property type="match status" value="1"/>
</dbReference>
<evidence type="ECO:0000256" key="6">
    <source>
        <dbReference type="ARBA" id="ARBA00022692"/>
    </source>
</evidence>
<feature type="domain" description="RING-type" evidence="22">
    <location>
        <begin position="805"/>
        <end position="867"/>
    </location>
</feature>
<feature type="compositionally biased region" description="Low complexity" evidence="20">
    <location>
        <begin position="771"/>
        <end position="782"/>
    </location>
</feature>
<dbReference type="InterPro" id="IPR001841">
    <property type="entry name" value="Znf_RING"/>
</dbReference>
<evidence type="ECO:0000256" key="2">
    <source>
        <dbReference type="ARBA" id="ARBA00004127"/>
    </source>
</evidence>
<dbReference type="SUPFAM" id="SSF57850">
    <property type="entry name" value="RING/U-box"/>
    <property type="match status" value="1"/>
</dbReference>
<evidence type="ECO:0000256" key="15">
    <source>
        <dbReference type="ARBA" id="ARBA00063126"/>
    </source>
</evidence>
<dbReference type="Gene3D" id="3.30.40.10">
    <property type="entry name" value="Zinc/RING finger domain, C3HC4 (zinc finger)"/>
    <property type="match status" value="1"/>
</dbReference>
<dbReference type="GO" id="GO:0012505">
    <property type="term" value="C:endomembrane system"/>
    <property type="evidence" value="ECO:0007669"/>
    <property type="project" value="UniProtKB-SubCell"/>
</dbReference>
<dbReference type="EMBL" id="RIBY02001334">
    <property type="protein sequence ID" value="KAH9829775.1"/>
    <property type="molecule type" value="Genomic_DNA"/>
</dbReference>
<dbReference type="InterPro" id="IPR021319">
    <property type="entry name" value="DUF2921"/>
</dbReference>
<evidence type="ECO:0000256" key="12">
    <source>
        <dbReference type="ARBA" id="ARBA00022989"/>
    </source>
</evidence>
<evidence type="ECO:0000259" key="22">
    <source>
        <dbReference type="PROSITE" id="PS50089"/>
    </source>
</evidence>
<evidence type="ECO:0000256" key="17">
    <source>
        <dbReference type="ARBA" id="ARBA00077885"/>
    </source>
</evidence>
<keyword evidence="7" id="KW-0479">Metal-binding</keyword>
<dbReference type="PANTHER" id="PTHR22763">
    <property type="entry name" value="RING ZINC FINGER PROTEIN"/>
    <property type="match status" value="1"/>
</dbReference>
<feature type="non-terminal residue" evidence="23">
    <location>
        <position position="1"/>
    </location>
</feature>
<gene>
    <name evidence="23" type="ORF">Tdes44962_MAKER02253</name>
</gene>
<organism evidence="23 24">
    <name type="scientific">Teratosphaeria destructans</name>
    <dbReference type="NCBI Taxonomy" id="418781"/>
    <lineage>
        <taxon>Eukaryota</taxon>
        <taxon>Fungi</taxon>
        <taxon>Dikarya</taxon>
        <taxon>Ascomycota</taxon>
        <taxon>Pezizomycotina</taxon>
        <taxon>Dothideomycetes</taxon>
        <taxon>Dothideomycetidae</taxon>
        <taxon>Mycosphaerellales</taxon>
        <taxon>Teratosphaeriaceae</taxon>
        <taxon>Teratosphaeria</taxon>
    </lineage>
</organism>
<feature type="transmembrane region" description="Helical" evidence="21">
    <location>
        <begin position="441"/>
        <end position="464"/>
    </location>
</feature>
<evidence type="ECO:0000256" key="14">
    <source>
        <dbReference type="ARBA" id="ARBA00056116"/>
    </source>
</evidence>
<dbReference type="FunFam" id="3.30.40.10:FF:000626">
    <property type="entry name" value="Transmembrane ubiquitin ligase 1"/>
    <property type="match status" value="1"/>
</dbReference>
<dbReference type="GO" id="GO:0044695">
    <property type="term" value="C:Dsc E3 ubiquitin ligase complex"/>
    <property type="evidence" value="ECO:0007669"/>
    <property type="project" value="TreeGrafter"/>
</dbReference>
<dbReference type="GO" id="GO:0061630">
    <property type="term" value="F:ubiquitin protein ligase activity"/>
    <property type="evidence" value="ECO:0007669"/>
    <property type="project" value="UniProtKB-EC"/>
</dbReference>
<reference evidence="23 24" key="1">
    <citation type="journal article" date="2018" name="IMA Fungus">
        <title>IMA Genome-F 10: Nine draft genome sequences of Claviceps purpurea s.lat., including C. arundinis, C. humidiphila, and C. cf. spartinae, pseudomolecules for the pitch canker pathogen Fusarium circinatum, draft genome of Davidsoniella eucalypti, Grosmannia galeiformis, Quambalaria eucalypti, and Teratosphaeria destructans.</title>
        <authorList>
            <person name="Wingfield B.D."/>
            <person name="Liu M."/>
            <person name="Nguyen H.D."/>
            <person name="Lane F.A."/>
            <person name="Morgan S.W."/>
            <person name="De Vos L."/>
            <person name="Wilken P.M."/>
            <person name="Duong T.A."/>
            <person name="Aylward J."/>
            <person name="Coetzee M.P."/>
            <person name="Dadej K."/>
            <person name="De Beer Z.W."/>
            <person name="Findlay W."/>
            <person name="Havenga M."/>
            <person name="Kolarik M."/>
            <person name="Menzies J.G."/>
            <person name="Naidoo K."/>
            <person name="Pochopski O."/>
            <person name="Shoukouhi P."/>
            <person name="Santana Q.C."/>
            <person name="Seifert K.A."/>
            <person name="Soal N."/>
            <person name="Steenkamp E.T."/>
            <person name="Tatham C.T."/>
            <person name="van der Nest M.A."/>
            <person name="Wingfield M.J."/>
        </authorList>
    </citation>
    <scope>NUCLEOTIDE SEQUENCE [LARGE SCALE GENOMIC DNA]</scope>
    <source>
        <strain evidence="23">CMW44962</strain>
    </source>
</reference>
<keyword evidence="11" id="KW-0862">Zinc</keyword>
<feature type="compositionally biased region" description="Basic and acidic residues" evidence="20">
    <location>
        <begin position="783"/>
        <end position="795"/>
    </location>
</feature>
<evidence type="ECO:0000256" key="5">
    <source>
        <dbReference type="ARBA" id="ARBA00022679"/>
    </source>
</evidence>
<dbReference type="InterPro" id="IPR013083">
    <property type="entry name" value="Znf_RING/FYVE/PHD"/>
</dbReference>
<keyword evidence="5" id="KW-0808">Transferase</keyword>
<proteinExistence type="predicted"/>
<dbReference type="Pfam" id="PF11145">
    <property type="entry name" value="DUF2921"/>
    <property type="match status" value="2"/>
</dbReference>
<evidence type="ECO:0000256" key="7">
    <source>
        <dbReference type="ARBA" id="ARBA00022723"/>
    </source>
</evidence>
<reference evidence="23 24" key="2">
    <citation type="journal article" date="2021" name="Curr. Genet.">
        <title>Genetic response to nitrogen starvation in the aggressive Eucalyptus foliar pathogen Teratosphaeria destructans.</title>
        <authorList>
            <person name="Havenga M."/>
            <person name="Wingfield B.D."/>
            <person name="Wingfield M.J."/>
            <person name="Dreyer L.L."/>
            <person name="Roets F."/>
            <person name="Aylward J."/>
        </authorList>
    </citation>
    <scope>NUCLEOTIDE SEQUENCE [LARGE SCALE GENOMIC DNA]</scope>
    <source>
        <strain evidence="23">CMW44962</strain>
    </source>
</reference>
<evidence type="ECO:0000313" key="24">
    <source>
        <dbReference type="Proteomes" id="UP001138500"/>
    </source>
</evidence>